<dbReference type="Pfam" id="PF01978">
    <property type="entry name" value="TrmB"/>
    <property type="match status" value="1"/>
</dbReference>
<dbReference type="SUPFAM" id="SSF46785">
    <property type="entry name" value="Winged helix' DNA-binding domain"/>
    <property type="match status" value="1"/>
</dbReference>
<dbReference type="InterPro" id="IPR036388">
    <property type="entry name" value="WH-like_DNA-bd_sf"/>
</dbReference>
<evidence type="ECO:0000256" key="1">
    <source>
        <dbReference type="SAM" id="Coils"/>
    </source>
</evidence>
<feature type="domain" description="Transcription regulator TrmB N-terminal" evidence="2">
    <location>
        <begin position="6"/>
        <end position="73"/>
    </location>
</feature>
<evidence type="ECO:0000313" key="4">
    <source>
        <dbReference type="Proteomes" id="UP000231056"/>
    </source>
</evidence>
<dbReference type="PANTHER" id="PTHR34293:SF1">
    <property type="entry name" value="HTH-TYPE TRANSCRIPTIONAL REGULATOR TRMBL2"/>
    <property type="match status" value="1"/>
</dbReference>
<evidence type="ECO:0000313" key="3">
    <source>
        <dbReference type="EMBL" id="PIQ73797.1"/>
    </source>
</evidence>
<dbReference type="InterPro" id="IPR002831">
    <property type="entry name" value="Tscrpt_reg_TrmB_N"/>
</dbReference>
<dbReference type="InterPro" id="IPR036390">
    <property type="entry name" value="WH_DNA-bd_sf"/>
</dbReference>
<accession>A0A2M6IVF5</accession>
<comment type="caution">
    <text evidence="3">The sequence shown here is derived from an EMBL/GenBank/DDBJ whole genome shotgun (WGS) entry which is preliminary data.</text>
</comment>
<evidence type="ECO:0000259" key="2">
    <source>
        <dbReference type="Pfam" id="PF01978"/>
    </source>
</evidence>
<dbReference type="CDD" id="cd00090">
    <property type="entry name" value="HTH_ARSR"/>
    <property type="match status" value="1"/>
</dbReference>
<protein>
    <recommendedName>
        <fullName evidence="2">Transcription regulator TrmB N-terminal domain-containing protein</fullName>
    </recommendedName>
</protein>
<organism evidence="3 4">
    <name type="scientific">Candidatus Roizmanbacteria bacterium CG11_big_fil_rev_8_21_14_0_20_36_8</name>
    <dbReference type="NCBI Taxonomy" id="1974856"/>
    <lineage>
        <taxon>Bacteria</taxon>
        <taxon>Candidatus Roizmaniibacteriota</taxon>
    </lineage>
</organism>
<proteinExistence type="predicted"/>
<keyword evidence="1" id="KW-0175">Coiled coil</keyword>
<dbReference type="PANTHER" id="PTHR34293">
    <property type="entry name" value="HTH-TYPE TRANSCRIPTIONAL REGULATOR TRMBL2"/>
    <property type="match status" value="1"/>
</dbReference>
<gene>
    <name evidence="3" type="ORF">COV58_00570</name>
</gene>
<sequence length="252" mass="29422">MFEENLKALGLADEEINIYLTALEEGSVTILQIARMTKIPRSTVYLYVDSLIKKRLLKGTVMGKKKLYIPASPKELVKLAEEKKKLLDETVSSLQENLSQLQTVYDISHKKPKIRYYEGVEEVKKIYEDSLSVEKIYVHCMSQKAIPLMKGYIEEYMVRMIRRMIHTKEIVSDSTEDKKYQEEYSTSRNQIICIPSKFITNTDYFIYGDNVAFITYKDSIPVGVVISDPEIVHFEKIRFMMIWEKFLANNQL</sequence>
<dbReference type="Gene3D" id="1.10.10.10">
    <property type="entry name" value="Winged helix-like DNA-binding domain superfamily/Winged helix DNA-binding domain"/>
    <property type="match status" value="1"/>
</dbReference>
<dbReference type="AlphaFoldDB" id="A0A2M6IVF5"/>
<dbReference type="EMBL" id="PCVM01000011">
    <property type="protein sequence ID" value="PIQ73797.1"/>
    <property type="molecule type" value="Genomic_DNA"/>
</dbReference>
<reference evidence="3 4" key="1">
    <citation type="submission" date="2017-09" db="EMBL/GenBank/DDBJ databases">
        <title>Depth-based differentiation of microbial function through sediment-hosted aquifers and enrichment of novel symbionts in the deep terrestrial subsurface.</title>
        <authorList>
            <person name="Probst A.J."/>
            <person name="Ladd B."/>
            <person name="Jarett J.K."/>
            <person name="Geller-Mcgrath D.E."/>
            <person name="Sieber C.M."/>
            <person name="Emerson J.B."/>
            <person name="Anantharaman K."/>
            <person name="Thomas B.C."/>
            <person name="Malmstrom R."/>
            <person name="Stieglmeier M."/>
            <person name="Klingl A."/>
            <person name="Woyke T."/>
            <person name="Ryan C.M."/>
            <person name="Banfield J.F."/>
        </authorList>
    </citation>
    <scope>NUCLEOTIDE SEQUENCE [LARGE SCALE GENOMIC DNA]</scope>
    <source>
        <strain evidence="3">CG11_big_fil_rev_8_21_14_0_20_36_8</strain>
    </source>
</reference>
<dbReference type="InterPro" id="IPR051797">
    <property type="entry name" value="TrmB-like"/>
</dbReference>
<dbReference type="Proteomes" id="UP000231056">
    <property type="component" value="Unassembled WGS sequence"/>
</dbReference>
<dbReference type="InterPro" id="IPR011991">
    <property type="entry name" value="ArsR-like_HTH"/>
</dbReference>
<feature type="coiled-coil region" evidence="1">
    <location>
        <begin position="77"/>
        <end position="104"/>
    </location>
</feature>
<name>A0A2M6IVF5_9BACT</name>